<sequence>MAPARFMLKSLNSKFRNDNFLTAAPLGLKICRYVRPAVVNKPTKSQLLLTLQQEDMAPARFMLKSLNSKFRNDNFLTAAPLGLKICRHRTGSHTIYHYHRLGIEEVRFMLVYVVTEDRNRGAWKCFKDMLEDEFEDMAWRKKRPRTENCRTYEVNFRTNFVDKVQRSRSVDENVAEYVRQIKRLRWQHLQIRGQEVEALTEGQYLDSCHGFPLVVKELSGSDV</sequence>
<keyword evidence="2" id="KW-1185">Reference proteome</keyword>
<proteinExistence type="predicted"/>
<dbReference type="Proteomes" id="UP000077202">
    <property type="component" value="Unassembled WGS sequence"/>
</dbReference>
<reference evidence="1" key="1">
    <citation type="submission" date="2016-03" db="EMBL/GenBank/DDBJ databases">
        <title>Mechanisms controlling the formation of the plant cell surface in tip-growing cells are functionally conserved among land plants.</title>
        <authorList>
            <person name="Honkanen S."/>
            <person name="Jones V.A."/>
            <person name="Morieri G."/>
            <person name="Champion C."/>
            <person name="Hetherington A.J."/>
            <person name="Kelly S."/>
            <person name="Saint-Marcoux D."/>
            <person name="Proust H."/>
            <person name="Prescott H."/>
            <person name="Dolan L."/>
        </authorList>
    </citation>
    <scope>NUCLEOTIDE SEQUENCE [LARGE SCALE GENOMIC DNA]</scope>
    <source>
        <tissue evidence="1">Whole gametophyte</tissue>
    </source>
</reference>
<protein>
    <submittedName>
        <fullName evidence="1">Uncharacterized protein</fullName>
    </submittedName>
</protein>
<gene>
    <name evidence="1" type="ORF">AXG93_3296s1060</name>
</gene>
<evidence type="ECO:0000313" key="1">
    <source>
        <dbReference type="EMBL" id="OAE33367.1"/>
    </source>
</evidence>
<organism evidence="1 2">
    <name type="scientific">Marchantia polymorpha subsp. ruderalis</name>
    <dbReference type="NCBI Taxonomy" id="1480154"/>
    <lineage>
        <taxon>Eukaryota</taxon>
        <taxon>Viridiplantae</taxon>
        <taxon>Streptophyta</taxon>
        <taxon>Embryophyta</taxon>
        <taxon>Marchantiophyta</taxon>
        <taxon>Marchantiopsida</taxon>
        <taxon>Marchantiidae</taxon>
        <taxon>Marchantiales</taxon>
        <taxon>Marchantiaceae</taxon>
        <taxon>Marchantia</taxon>
    </lineage>
</organism>
<comment type="caution">
    <text evidence="1">The sequence shown here is derived from an EMBL/GenBank/DDBJ whole genome shotgun (WGS) entry which is preliminary data.</text>
</comment>
<evidence type="ECO:0000313" key="2">
    <source>
        <dbReference type="Proteomes" id="UP000077202"/>
    </source>
</evidence>
<name>A0A176WJN9_MARPO</name>
<dbReference type="EMBL" id="LVLJ01000662">
    <property type="protein sequence ID" value="OAE33367.1"/>
    <property type="molecule type" value="Genomic_DNA"/>
</dbReference>
<dbReference type="AlphaFoldDB" id="A0A176WJN9"/>
<accession>A0A176WJN9</accession>